<evidence type="ECO:0000313" key="1">
    <source>
        <dbReference type="EMBL" id="RHJ90005.1"/>
    </source>
</evidence>
<proteinExistence type="predicted"/>
<dbReference type="InterPro" id="IPR011044">
    <property type="entry name" value="Quino_amine_DH_bsu"/>
</dbReference>
<dbReference type="EMBL" id="QRMS01000001">
    <property type="protein sequence ID" value="RHJ90005.1"/>
    <property type="molecule type" value="Genomic_DNA"/>
</dbReference>
<dbReference type="SUPFAM" id="SSF50969">
    <property type="entry name" value="YVTN repeat-like/Quinoprotein amine dehydrogenase"/>
    <property type="match status" value="1"/>
</dbReference>
<dbReference type="GeneID" id="83005696"/>
<keyword evidence="2" id="KW-1185">Reference proteome</keyword>
<dbReference type="RefSeq" id="WP_067541130.1">
    <property type="nucleotide sequence ID" value="NZ_AP025567.1"/>
</dbReference>
<dbReference type="Proteomes" id="UP000284841">
    <property type="component" value="Unassembled WGS sequence"/>
</dbReference>
<dbReference type="OrthoDB" id="9810773at2"/>
<organism evidence="1 2">
    <name type="scientific">Emergencia timonensis</name>
    <dbReference type="NCBI Taxonomy" id="1776384"/>
    <lineage>
        <taxon>Bacteria</taxon>
        <taxon>Bacillati</taxon>
        <taxon>Bacillota</taxon>
        <taxon>Clostridia</taxon>
        <taxon>Peptostreptococcales</taxon>
        <taxon>Anaerovoracaceae</taxon>
        <taxon>Emergencia</taxon>
    </lineage>
</organism>
<evidence type="ECO:0008006" key="3">
    <source>
        <dbReference type="Google" id="ProtNLM"/>
    </source>
</evidence>
<comment type="caution">
    <text evidence="1">The sequence shown here is derived from an EMBL/GenBank/DDBJ whole genome shotgun (WGS) entry which is preliminary data.</text>
</comment>
<evidence type="ECO:0000313" key="2">
    <source>
        <dbReference type="Proteomes" id="UP000284841"/>
    </source>
</evidence>
<dbReference type="STRING" id="1776384.GCA_900086585_03398"/>
<sequence>MKSKTQEKTYTKWKTEFHYEDKVFFSLTSNTFLVQMTGGSVIIKDLRTGNEIKRFKGYNYLYTGDVKPDESELFALENGKHFYIFSLEDYSVRKRVTLPRNYESIDVCGMYSADGAYLYVPIQKYEKEAYGYWLCKYETESYSLLGMERISDIEEFSWPQWWVI</sequence>
<accession>A0A415E8T5</accession>
<name>A0A415E8T5_9FIRM</name>
<dbReference type="AlphaFoldDB" id="A0A415E8T5"/>
<reference evidence="1 2" key="1">
    <citation type="submission" date="2018-08" db="EMBL/GenBank/DDBJ databases">
        <title>A genome reference for cultivated species of the human gut microbiota.</title>
        <authorList>
            <person name="Zou Y."/>
            <person name="Xue W."/>
            <person name="Luo G."/>
        </authorList>
    </citation>
    <scope>NUCLEOTIDE SEQUENCE [LARGE SCALE GENOMIC DNA]</scope>
    <source>
        <strain evidence="1 2">AM07-24</strain>
    </source>
</reference>
<protein>
    <recommendedName>
        <fullName evidence="3">DUF5050 domain-containing protein</fullName>
    </recommendedName>
</protein>
<gene>
    <name evidence="1" type="ORF">DW099_05495</name>
</gene>